<name>A0A5B2VQC1_9BACT</name>
<evidence type="ECO:0000313" key="1">
    <source>
        <dbReference type="EMBL" id="KAA2240299.1"/>
    </source>
</evidence>
<dbReference type="RefSeq" id="WP_149841477.1">
    <property type="nucleotide sequence ID" value="NZ_VUOC01000004.1"/>
</dbReference>
<comment type="caution">
    <text evidence="1">The sequence shown here is derived from an EMBL/GenBank/DDBJ whole genome shotgun (WGS) entry which is preliminary data.</text>
</comment>
<dbReference type="Pfam" id="PF22000">
    <property type="entry name" value="DUF6929"/>
    <property type="match status" value="1"/>
</dbReference>
<keyword evidence="2" id="KW-1185">Reference proteome</keyword>
<dbReference type="InterPro" id="IPR053851">
    <property type="entry name" value="DUF6929"/>
</dbReference>
<reference evidence="1 2" key="2">
    <citation type="submission" date="2019-09" db="EMBL/GenBank/DDBJ databases">
        <authorList>
            <person name="Jin C."/>
        </authorList>
    </citation>
    <scope>NUCLEOTIDE SEQUENCE [LARGE SCALE GENOMIC DNA]</scope>
    <source>
        <strain evidence="1 2">BN140078</strain>
    </source>
</reference>
<proteinExistence type="predicted"/>
<dbReference type="EMBL" id="VUOC01000004">
    <property type="protein sequence ID" value="KAA2240299.1"/>
    <property type="molecule type" value="Genomic_DNA"/>
</dbReference>
<accession>A0A5B2VQC1</accession>
<protein>
    <submittedName>
        <fullName evidence="1">Uncharacterized protein</fullName>
    </submittedName>
</protein>
<evidence type="ECO:0000313" key="2">
    <source>
        <dbReference type="Proteomes" id="UP000324611"/>
    </source>
</evidence>
<reference evidence="1 2" key="1">
    <citation type="submission" date="2019-09" db="EMBL/GenBank/DDBJ databases">
        <title>Chitinophaga ginsengihumi sp. nov., isolated from soil of ginseng rhizosphere.</title>
        <authorList>
            <person name="Lee J."/>
        </authorList>
    </citation>
    <scope>NUCLEOTIDE SEQUENCE [LARGE SCALE GENOMIC DNA]</scope>
    <source>
        <strain evidence="1 2">BN140078</strain>
    </source>
</reference>
<organism evidence="1 2">
    <name type="scientific">Chitinophaga agrisoli</name>
    <dbReference type="NCBI Taxonomy" id="2607653"/>
    <lineage>
        <taxon>Bacteria</taxon>
        <taxon>Pseudomonadati</taxon>
        <taxon>Bacteroidota</taxon>
        <taxon>Chitinophagia</taxon>
        <taxon>Chitinophagales</taxon>
        <taxon>Chitinophagaceae</taxon>
        <taxon>Chitinophaga</taxon>
    </lineage>
</organism>
<gene>
    <name evidence="1" type="ORF">F0L74_29490</name>
</gene>
<dbReference type="AlphaFoldDB" id="A0A5B2VQC1"/>
<dbReference type="Proteomes" id="UP000324611">
    <property type="component" value="Unassembled WGS sequence"/>
</dbReference>
<sequence length="297" mass="32535">MQTITVLRSLLLSDFPSGSAINYHKGKLYLVGDDANRVLVLDGNYRQTDTIQLFDHPEKRIPKAVKPDYEAAAIIEAGGQSQLLIIGSASRKEREISVLIPLPVSGSGFQEPKAFSTAAFTARMLHAGIPEINIEGATAIGDRLLLANRGNHTHTQNYLLITAQDYWARQQHAPLHIISLDLAGIADGFMGVSGLCYIAAKDLLLITLTMEATTNAYDDGVIGDSYIMWVSDFSGRLSMPSLKPDGWINLPQADDRFKGQKIEGLCMEPSAWPELLLHLAADNDQGQTYLFSCLLHL</sequence>